<protein>
    <recommendedName>
        <fullName evidence="3">PE domain-containing protein</fullName>
    </recommendedName>
</protein>
<dbReference type="Proteomes" id="UP001317870">
    <property type="component" value="Chromosome"/>
</dbReference>
<evidence type="ECO:0008006" key="3">
    <source>
        <dbReference type="Google" id="ProtNLM"/>
    </source>
</evidence>
<organism evidence="1 2">
    <name type="scientific">Nocardia sputorum</name>
    <dbReference type="NCBI Taxonomy" id="2984338"/>
    <lineage>
        <taxon>Bacteria</taxon>
        <taxon>Bacillati</taxon>
        <taxon>Actinomycetota</taxon>
        <taxon>Actinomycetes</taxon>
        <taxon>Mycobacteriales</taxon>
        <taxon>Nocardiaceae</taxon>
        <taxon>Nocardia</taxon>
    </lineage>
</organism>
<proteinExistence type="predicted"/>
<reference evidence="1 2" key="1">
    <citation type="submission" date="2022-11" db="EMBL/GenBank/DDBJ databases">
        <title>Genome Sequencing of Nocardia sp. ON39_IFM12276 and assembly.</title>
        <authorList>
            <person name="Shimojima M."/>
            <person name="Toyokawa M."/>
            <person name="Uesaka K."/>
        </authorList>
    </citation>
    <scope>NUCLEOTIDE SEQUENCE [LARGE SCALE GENOMIC DNA]</scope>
    <source>
        <strain evidence="1 2">IFM 12276</strain>
    </source>
</reference>
<dbReference type="RefSeq" id="WP_281875156.1">
    <property type="nucleotide sequence ID" value="NZ_AP026976.1"/>
</dbReference>
<evidence type="ECO:0000313" key="1">
    <source>
        <dbReference type="EMBL" id="BDU02070.1"/>
    </source>
</evidence>
<evidence type="ECO:0000313" key="2">
    <source>
        <dbReference type="Proteomes" id="UP001317870"/>
    </source>
</evidence>
<gene>
    <name evidence="1" type="ORF">IFM12276_50980</name>
</gene>
<sequence length="107" mass="10733">MDTLRLDPAAVAAYTAIADAVSKQLASAATVASGAVDPDRLAADLGLVGAEFAARFSAAVAEHAEALSTAGQLVGAYGRVLREYRENAQDVDAATAAAITRSGEALA</sequence>
<accession>A0ABM8D3W8</accession>
<name>A0ABM8D3W8_9NOCA</name>
<dbReference type="EMBL" id="AP026978">
    <property type="protein sequence ID" value="BDU02070.1"/>
    <property type="molecule type" value="Genomic_DNA"/>
</dbReference>
<keyword evidence="2" id="KW-1185">Reference proteome</keyword>